<dbReference type="WBParaSite" id="nRc.2.0.1.t44416-RA">
    <property type="protein sequence ID" value="nRc.2.0.1.t44416-RA"/>
    <property type="gene ID" value="nRc.2.0.1.g44416"/>
</dbReference>
<sequence length="193" mass="20356">MPLDLKKPVSVHTLPLRKYPPIRRFHSLSPLDEIGSSPGKSLTRPPHGWTSPGTPIIGDRGAVAVRNGDGSMTLTSLLTAGNVSPKALVTLVRRFCRRHWLLLGNRHQTSNGESIGIPGGGPWATKWARGARAPAIGQYHTTMLTSPVVFGLIDGFTLTSIVIIGGSSGRADNGVSAETTAAAKNPILITQTG</sequence>
<organism evidence="2 3">
    <name type="scientific">Romanomermis culicivorax</name>
    <name type="common">Nematode worm</name>
    <dbReference type="NCBI Taxonomy" id="13658"/>
    <lineage>
        <taxon>Eukaryota</taxon>
        <taxon>Metazoa</taxon>
        <taxon>Ecdysozoa</taxon>
        <taxon>Nematoda</taxon>
        <taxon>Enoplea</taxon>
        <taxon>Dorylaimia</taxon>
        <taxon>Mermithida</taxon>
        <taxon>Mermithoidea</taxon>
        <taxon>Mermithidae</taxon>
        <taxon>Romanomermis</taxon>
    </lineage>
</organism>
<evidence type="ECO:0000313" key="2">
    <source>
        <dbReference type="Proteomes" id="UP000887565"/>
    </source>
</evidence>
<feature type="region of interest" description="Disordered" evidence="1">
    <location>
        <begin position="34"/>
        <end position="56"/>
    </location>
</feature>
<evidence type="ECO:0000313" key="3">
    <source>
        <dbReference type="WBParaSite" id="nRc.2.0.1.t44416-RA"/>
    </source>
</evidence>
<keyword evidence="2" id="KW-1185">Reference proteome</keyword>
<name>A0A915L1R3_ROMCU</name>
<dbReference type="AlphaFoldDB" id="A0A915L1R3"/>
<protein>
    <submittedName>
        <fullName evidence="3">Uncharacterized protein</fullName>
    </submittedName>
</protein>
<reference evidence="3" key="1">
    <citation type="submission" date="2022-11" db="UniProtKB">
        <authorList>
            <consortium name="WormBaseParasite"/>
        </authorList>
    </citation>
    <scope>IDENTIFICATION</scope>
</reference>
<evidence type="ECO:0000256" key="1">
    <source>
        <dbReference type="SAM" id="MobiDB-lite"/>
    </source>
</evidence>
<accession>A0A915L1R3</accession>
<dbReference type="Proteomes" id="UP000887565">
    <property type="component" value="Unplaced"/>
</dbReference>
<proteinExistence type="predicted"/>